<feature type="region of interest" description="Disordered" evidence="1">
    <location>
        <begin position="399"/>
        <end position="428"/>
    </location>
</feature>
<protein>
    <submittedName>
        <fullName evidence="3">SLC12 domain-containing protein</fullName>
    </submittedName>
</protein>
<dbReference type="Proteomes" id="UP000095282">
    <property type="component" value="Unplaced"/>
</dbReference>
<dbReference type="STRING" id="1561998.A0A1I7TZG2"/>
<proteinExistence type="predicted"/>
<dbReference type="GO" id="GO:0006629">
    <property type="term" value="P:lipid metabolic process"/>
    <property type="evidence" value="ECO:0007669"/>
    <property type="project" value="InterPro"/>
</dbReference>
<sequence length="457" mass="52633">MTAEHIGSICDWVMLTINHFFATFEACDVVIILNASHIYLMGDFDFRRFFLHLLANNAERCGIRICDTHTDLREVTLAQLQERNQRIIIIGPTDQNVDDICFRSTCLQNKWPNLNNTVQLLKYLQAEIHTPVTPGLRVLQSVITPKMSDIFRNLRGSLKTIFSLEMRTILKIWLRRLNEEEIGNMNILISDQVDNEYCRLVYYLNVADCPEHVLDEHFTNPHLEEMPTDTIVDEILWPGKKDLETVELCKTEEMKDEEFKACKEEDKIEEAVNSLPVIKQVEEPDRYRFRLPAEKPNRTSVMLQQIEMVLVTDTSSEGTSTATRSPIPPPKPKRHTQRIPIVMEVVPIPDVAIPTYYNDMPSVPISRSSDTPVRIALPVTEEELRLAALGEYQPYGSLRSQRLSERRSVQVKEEEEEESADESSPLISHEVESMVEDLIINSTIDVMDNLASKFKEY</sequence>
<dbReference type="WBParaSite" id="Csp11.Scaffold629.g13341.t1">
    <property type="protein sequence ID" value="Csp11.Scaffold629.g13341.t1"/>
    <property type="gene ID" value="Csp11.Scaffold629.g13341"/>
</dbReference>
<dbReference type="InterPro" id="IPR017946">
    <property type="entry name" value="PLC-like_Pdiesterase_TIM-brl"/>
</dbReference>
<dbReference type="AlphaFoldDB" id="A0A1I7TZG2"/>
<dbReference type="eggNOG" id="KOG4306">
    <property type="taxonomic scope" value="Eukaryota"/>
</dbReference>
<feature type="compositionally biased region" description="Polar residues" evidence="1">
    <location>
        <begin position="314"/>
        <end position="324"/>
    </location>
</feature>
<evidence type="ECO:0000256" key="1">
    <source>
        <dbReference type="SAM" id="MobiDB-lite"/>
    </source>
</evidence>
<accession>A0A1I7TZG2</accession>
<dbReference type="GO" id="GO:0008081">
    <property type="term" value="F:phosphoric diester hydrolase activity"/>
    <property type="evidence" value="ECO:0007669"/>
    <property type="project" value="InterPro"/>
</dbReference>
<dbReference type="SUPFAM" id="SSF51695">
    <property type="entry name" value="PLC-like phosphodiesterases"/>
    <property type="match status" value="1"/>
</dbReference>
<reference evidence="3" key="1">
    <citation type="submission" date="2016-11" db="UniProtKB">
        <authorList>
            <consortium name="WormBaseParasite"/>
        </authorList>
    </citation>
    <scope>IDENTIFICATION</scope>
</reference>
<feature type="compositionally biased region" description="Basic and acidic residues" evidence="1">
    <location>
        <begin position="402"/>
        <end position="412"/>
    </location>
</feature>
<evidence type="ECO:0000313" key="2">
    <source>
        <dbReference type="Proteomes" id="UP000095282"/>
    </source>
</evidence>
<organism evidence="2 3">
    <name type="scientific">Caenorhabditis tropicalis</name>
    <dbReference type="NCBI Taxonomy" id="1561998"/>
    <lineage>
        <taxon>Eukaryota</taxon>
        <taxon>Metazoa</taxon>
        <taxon>Ecdysozoa</taxon>
        <taxon>Nematoda</taxon>
        <taxon>Chromadorea</taxon>
        <taxon>Rhabditida</taxon>
        <taxon>Rhabditina</taxon>
        <taxon>Rhabditomorpha</taxon>
        <taxon>Rhabditoidea</taxon>
        <taxon>Rhabditidae</taxon>
        <taxon>Peloderinae</taxon>
        <taxon>Caenorhabditis</taxon>
    </lineage>
</organism>
<evidence type="ECO:0000313" key="3">
    <source>
        <dbReference type="WBParaSite" id="Csp11.Scaffold629.g13341.t1"/>
    </source>
</evidence>
<name>A0A1I7TZG2_9PELO</name>
<feature type="region of interest" description="Disordered" evidence="1">
    <location>
        <begin position="314"/>
        <end position="335"/>
    </location>
</feature>
<keyword evidence="2" id="KW-1185">Reference proteome</keyword>